<dbReference type="Proteomes" id="UP000037510">
    <property type="component" value="Unassembled WGS sequence"/>
</dbReference>
<dbReference type="Gene3D" id="3.20.20.80">
    <property type="entry name" value="Glycosidases"/>
    <property type="match status" value="1"/>
</dbReference>
<evidence type="ECO:0000256" key="5">
    <source>
        <dbReference type="ARBA" id="ARBA00022801"/>
    </source>
</evidence>
<dbReference type="Pfam" id="PF17189">
    <property type="entry name" value="Glyco_hydro_30C"/>
    <property type="match status" value="1"/>
</dbReference>
<evidence type="ECO:0000259" key="7">
    <source>
        <dbReference type="Pfam" id="PF02055"/>
    </source>
</evidence>
<protein>
    <recommendedName>
        <fullName evidence="3 6">Glucosylceramidase</fullName>
        <ecNumber evidence="3 6">3.2.1.45</ecNumber>
    </recommendedName>
</protein>
<dbReference type="AlphaFoldDB" id="A0A0L7KWG0"/>
<dbReference type="InterPro" id="IPR017853">
    <property type="entry name" value="GH"/>
</dbReference>
<dbReference type="InterPro" id="IPR033453">
    <property type="entry name" value="Glyco_hydro_30_TIM-barrel"/>
</dbReference>
<evidence type="ECO:0000313" key="10">
    <source>
        <dbReference type="Proteomes" id="UP000037510"/>
    </source>
</evidence>
<keyword evidence="6" id="KW-0326">Glycosidase</keyword>
<dbReference type="Pfam" id="PF02055">
    <property type="entry name" value="Glyco_hydro_30"/>
    <property type="match status" value="1"/>
</dbReference>
<dbReference type="GO" id="GO:0006680">
    <property type="term" value="P:glucosylceramide catabolic process"/>
    <property type="evidence" value="ECO:0007669"/>
    <property type="project" value="TreeGrafter"/>
</dbReference>
<evidence type="ECO:0000259" key="8">
    <source>
        <dbReference type="Pfam" id="PF17189"/>
    </source>
</evidence>
<dbReference type="EMBL" id="JTDY01005029">
    <property type="protein sequence ID" value="KOB67455.1"/>
    <property type="molecule type" value="Genomic_DNA"/>
</dbReference>
<accession>A0A0L7KWG0</accession>
<comment type="similarity">
    <text evidence="2 6">Belongs to the glycosyl hydrolase 30 family.</text>
</comment>
<dbReference type="GO" id="GO:0016020">
    <property type="term" value="C:membrane"/>
    <property type="evidence" value="ECO:0007669"/>
    <property type="project" value="GOC"/>
</dbReference>
<keyword evidence="4" id="KW-0732">Signal</keyword>
<evidence type="ECO:0000256" key="3">
    <source>
        <dbReference type="ARBA" id="ARBA00012658"/>
    </source>
</evidence>
<evidence type="ECO:0000256" key="2">
    <source>
        <dbReference type="ARBA" id="ARBA00005382"/>
    </source>
</evidence>
<dbReference type="PANTHER" id="PTHR11069">
    <property type="entry name" value="GLUCOSYLCERAMIDASE"/>
    <property type="match status" value="1"/>
</dbReference>
<dbReference type="InterPro" id="IPR033452">
    <property type="entry name" value="GH30_C"/>
</dbReference>
<keyword evidence="6" id="KW-0443">Lipid metabolism</keyword>
<dbReference type="InterPro" id="IPR001139">
    <property type="entry name" value="Glyco_hydro_30"/>
</dbReference>
<keyword evidence="6" id="KW-0746">Sphingolipid metabolism</keyword>
<reference evidence="9 10" key="1">
    <citation type="journal article" date="2015" name="Genome Biol. Evol.">
        <title>The genome of winter moth (Operophtera brumata) provides a genomic perspective on sexual dimorphism and phenology.</title>
        <authorList>
            <person name="Derks M.F."/>
            <person name="Smit S."/>
            <person name="Salis L."/>
            <person name="Schijlen E."/>
            <person name="Bossers A."/>
            <person name="Mateman C."/>
            <person name="Pijl A.S."/>
            <person name="de Ridder D."/>
            <person name="Groenen M.A."/>
            <person name="Visser M.E."/>
            <person name="Megens H.J."/>
        </authorList>
    </citation>
    <scope>NUCLEOTIDE SEQUENCE [LARGE SCALE GENOMIC DNA]</scope>
    <source>
        <strain evidence="9">WM2013NL</strain>
        <tissue evidence="9">Head and thorax</tissue>
    </source>
</reference>
<proteinExistence type="inferred from homology"/>
<dbReference type="EC" id="3.2.1.45" evidence="3 6"/>
<evidence type="ECO:0000256" key="4">
    <source>
        <dbReference type="ARBA" id="ARBA00022729"/>
    </source>
</evidence>
<name>A0A0L7KWG0_OPEBR</name>
<comment type="caution">
    <text evidence="9">The sequence shown here is derived from an EMBL/GenBank/DDBJ whole genome shotgun (WGS) entry which is preliminary data.</text>
</comment>
<evidence type="ECO:0000256" key="1">
    <source>
        <dbReference type="ARBA" id="ARBA00001013"/>
    </source>
</evidence>
<keyword evidence="10" id="KW-1185">Reference proteome</keyword>
<dbReference type="PANTHER" id="PTHR11069:SF23">
    <property type="entry name" value="LYSOSOMAL ACID GLUCOSYLCERAMIDASE"/>
    <property type="match status" value="1"/>
</dbReference>
<feature type="domain" description="Glycosyl hydrolase family 30 beta sandwich" evidence="8">
    <location>
        <begin position="107"/>
        <end position="163"/>
    </location>
</feature>
<gene>
    <name evidence="9" type="ORF">OBRU01_19726</name>
</gene>
<evidence type="ECO:0000256" key="6">
    <source>
        <dbReference type="RuleBase" id="RU361188"/>
    </source>
</evidence>
<dbReference type="STRING" id="104452.A0A0L7KWG0"/>
<dbReference type="GO" id="GO:0004348">
    <property type="term" value="F:glucosylceramidase activity"/>
    <property type="evidence" value="ECO:0007669"/>
    <property type="project" value="UniProtKB-EC"/>
</dbReference>
<comment type="catalytic activity">
    <reaction evidence="1">
        <text>a beta-D-glucosyl-(1&lt;-&gt;1')-N-acylsphing-4-enine + H2O = an N-acylsphing-4-enine + D-glucose</text>
        <dbReference type="Rhea" id="RHEA:13269"/>
        <dbReference type="ChEBI" id="CHEBI:4167"/>
        <dbReference type="ChEBI" id="CHEBI:15377"/>
        <dbReference type="ChEBI" id="CHEBI:22801"/>
        <dbReference type="ChEBI" id="CHEBI:52639"/>
        <dbReference type="EC" id="3.2.1.45"/>
    </reaction>
    <physiologicalReaction direction="left-to-right" evidence="1">
        <dbReference type="Rhea" id="RHEA:13270"/>
    </physiologicalReaction>
</comment>
<dbReference type="SUPFAM" id="SSF51445">
    <property type="entry name" value="(Trans)glycosidases"/>
    <property type="match status" value="1"/>
</dbReference>
<feature type="domain" description="Glycosyl hydrolase family 30 TIM-barrel" evidence="7">
    <location>
        <begin position="59"/>
        <end position="98"/>
    </location>
</feature>
<sequence>MTVIDGVDVTLTAVTAILQLPLDGVGLHYYTDFITPAEVQVEAMKSFPSKFLLNTESCEGGPNWDKNFVDSPITVFPEHNEFHKQPMYYAMGHFSKFIPRGSKIIRRVQTKSMFTSFESVAVLTPESTVVVVMYNTGSARTVNVKLGNKVASIHCPGAAVITVELPYEP</sequence>
<organism evidence="9 10">
    <name type="scientific">Operophtera brumata</name>
    <name type="common">Winter moth</name>
    <name type="synonym">Phalaena brumata</name>
    <dbReference type="NCBI Taxonomy" id="104452"/>
    <lineage>
        <taxon>Eukaryota</taxon>
        <taxon>Metazoa</taxon>
        <taxon>Ecdysozoa</taxon>
        <taxon>Arthropoda</taxon>
        <taxon>Hexapoda</taxon>
        <taxon>Insecta</taxon>
        <taxon>Pterygota</taxon>
        <taxon>Neoptera</taxon>
        <taxon>Endopterygota</taxon>
        <taxon>Lepidoptera</taxon>
        <taxon>Glossata</taxon>
        <taxon>Ditrysia</taxon>
        <taxon>Geometroidea</taxon>
        <taxon>Geometridae</taxon>
        <taxon>Larentiinae</taxon>
        <taxon>Operophtera</taxon>
    </lineage>
</organism>
<keyword evidence="5 6" id="KW-0378">Hydrolase</keyword>
<evidence type="ECO:0000313" key="9">
    <source>
        <dbReference type="EMBL" id="KOB67455.1"/>
    </source>
</evidence>